<feature type="chain" id="PRO_5031365105" evidence="1">
    <location>
        <begin position="23"/>
        <end position="169"/>
    </location>
</feature>
<dbReference type="AlphaFoldDB" id="A0A7S3P6Z9"/>
<name>A0A7S3P6Z9_9STRA</name>
<protein>
    <submittedName>
        <fullName evidence="2">Uncharacterized protein</fullName>
    </submittedName>
</protein>
<proteinExistence type="predicted"/>
<reference evidence="2" key="1">
    <citation type="submission" date="2021-01" db="EMBL/GenBank/DDBJ databases">
        <authorList>
            <person name="Corre E."/>
            <person name="Pelletier E."/>
            <person name="Niang G."/>
            <person name="Scheremetjew M."/>
            <person name="Finn R."/>
            <person name="Kale V."/>
            <person name="Holt S."/>
            <person name="Cochrane G."/>
            <person name="Meng A."/>
            <person name="Brown T."/>
            <person name="Cohen L."/>
        </authorList>
    </citation>
    <scope>NUCLEOTIDE SEQUENCE</scope>
    <source>
        <strain evidence="2">CCMP127</strain>
    </source>
</reference>
<dbReference type="EMBL" id="HBIM01011103">
    <property type="protein sequence ID" value="CAE0411940.1"/>
    <property type="molecule type" value="Transcribed_RNA"/>
</dbReference>
<feature type="signal peptide" evidence="1">
    <location>
        <begin position="1"/>
        <end position="22"/>
    </location>
</feature>
<gene>
    <name evidence="2" type="ORF">ACOF00016_LOCUS9223</name>
</gene>
<keyword evidence="1" id="KW-0732">Signal</keyword>
<accession>A0A7S3P6Z9</accession>
<organism evidence="2">
    <name type="scientific">Amphora coffeiformis</name>
    <dbReference type="NCBI Taxonomy" id="265554"/>
    <lineage>
        <taxon>Eukaryota</taxon>
        <taxon>Sar</taxon>
        <taxon>Stramenopiles</taxon>
        <taxon>Ochrophyta</taxon>
        <taxon>Bacillariophyta</taxon>
        <taxon>Bacillariophyceae</taxon>
        <taxon>Bacillariophycidae</taxon>
        <taxon>Thalassiophysales</taxon>
        <taxon>Catenulaceae</taxon>
        <taxon>Amphora</taxon>
    </lineage>
</organism>
<evidence type="ECO:0000313" key="2">
    <source>
        <dbReference type="EMBL" id="CAE0411940.1"/>
    </source>
</evidence>
<evidence type="ECO:0000256" key="1">
    <source>
        <dbReference type="SAM" id="SignalP"/>
    </source>
</evidence>
<sequence length="169" mass="19206">MKLLFLFFIFIAAFVCAHAAAAADVMDNEELVSAMEIFMAMSEQERYETIQGLLEAVGHDPAKRKEMEQFIAMLPPILSDDESQNSQKHNIRQLIQQDELLKAKHDAAQHIPQDWDSFWSMQAEILEATLASGQLTPEQAATFKTDETAWEEQLRMIYNDLRGGGDDEL</sequence>